<dbReference type="Gene3D" id="3.40.50.1000">
    <property type="entry name" value="HAD superfamily/HAD-like"/>
    <property type="match status" value="1"/>
</dbReference>
<dbReference type="SUPFAM" id="SSF81665">
    <property type="entry name" value="Calcium ATPase, transmembrane domain M"/>
    <property type="match status" value="1"/>
</dbReference>
<feature type="transmembrane region" description="Helical" evidence="17">
    <location>
        <begin position="576"/>
        <end position="600"/>
    </location>
</feature>
<evidence type="ECO:0000256" key="8">
    <source>
        <dbReference type="ARBA" id="ARBA00022741"/>
    </source>
</evidence>
<dbReference type="GO" id="GO:0043682">
    <property type="term" value="F:P-type divalent copper transporter activity"/>
    <property type="evidence" value="ECO:0007669"/>
    <property type="project" value="TreeGrafter"/>
</dbReference>
<dbReference type="InterPro" id="IPR006122">
    <property type="entry name" value="HMA_Cu_ion-bd"/>
</dbReference>
<dbReference type="EC" id="7.2.2.8" evidence="3"/>
<keyword evidence="10" id="KW-0460">Magnesium</keyword>
<evidence type="ECO:0000256" key="13">
    <source>
        <dbReference type="ARBA" id="ARBA00023008"/>
    </source>
</evidence>
<dbReference type="PANTHER" id="PTHR43520">
    <property type="entry name" value="ATP7, ISOFORM B"/>
    <property type="match status" value="1"/>
</dbReference>
<dbReference type="InterPro" id="IPR027256">
    <property type="entry name" value="P-typ_ATPase_IB"/>
</dbReference>
<keyword evidence="7" id="KW-0677">Repeat</keyword>
<evidence type="ECO:0000256" key="6">
    <source>
        <dbReference type="ARBA" id="ARBA00022723"/>
    </source>
</evidence>
<feature type="transmembrane region" description="Helical" evidence="17">
    <location>
        <begin position="521"/>
        <end position="545"/>
    </location>
</feature>
<dbReference type="SFLD" id="SFLDS00003">
    <property type="entry name" value="Haloacid_Dehalogenase"/>
    <property type="match status" value="1"/>
</dbReference>
<comment type="caution">
    <text evidence="20">The sequence shown here is derived from an EMBL/GenBank/DDBJ whole genome shotgun (WGS) entry which is preliminary data.</text>
</comment>
<dbReference type="Pfam" id="PF00403">
    <property type="entry name" value="HMA"/>
    <property type="match status" value="2"/>
</dbReference>
<evidence type="ECO:0000256" key="16">
    <source>
        <dbReference type="ARBA" id="ARBA00080126"/>
    </source>
</evidence>
<dbReference type="GO" id="GO:0016020">
    <property type="term" value="C:membrane"/>
    <property type="evidence" value="ECO:0007669"/>
    <property type="project" value="UniProtKB-SubCell"/>
</dbReference>
<feature type="compositionally biased region" description="Polar residues" evidence="18">
    <location>
        <begin position="19"/>
        <end position="32"/>
    </location>
</feature>
<dbReference type="CDD" id="cd00371">
    <property type="entry name" value="HMA"/>
    <property type="match status" value="2"/>
</dbReference>
<dbReference type="InterPro" id="IPR044492">
    <property type="entry name" value="P_typ_ATPase_HD_dom"/>
</dbReference>
<feature type="transmembrane region" description="Helical" evidence="17">
    <location>
        <begin position="255"/>
        <end position="276"/>
    </location>
</feature>
<evidence type="ECO:0000256" key="3">
    <source>
        <dbReference type="ARBA" id="ARBA00012517"/>
    </source>
</evidence>
<evidence type="ECO:0000256" key="14">
    <source>
        <dbReference type="ARBA" id="ARBA00023065"/>
    </source>
</evidence>
<keyword evidence="9 17" id="KW-0067">ATP-binding</keyword>
<dbReference type="NCBIfam" id="TIGR01494">
    <property type="entry name" value="ATPase_P-type"/>
    <property type="match status" value="2"/>
</dbReference>
<evidence type="ECO:0000256" key="12">
    <source>
        <dbReference type="ARBA" id="ARBA00022989"/>
    </source>
</evidence>
<keyword evidence="11" id="KW-1278">Translocase</keyword>
<dbReference type="Proteomes" id="UP001149813">
    <property type="component" value="Unassembled WGS sequence"/>
</dbReference>
<protein>
    <recommendedName>
        <fullName evidence="3">P-type Cu(+) transporter</fullName>
        <ecNumber evidence="3">7.2.2.8</ecNumber>
    </recommendedName>
    <alternativeName>
        <fullName evidence="16">Cu(2+)-ATPase</fullName>
    </alternativeName>
</protein>
<dbReference type="NCBIfam" id="TIGR01525">
    <property type="entry name" value="ATPase-IB_hvy"/>
    <property type="match status" value="1"/>
</dbReference>
<dbReference type="SFLD" id="SFLDG00002">
    <property type="entry name" value="C1.7:_P-type_atpase_like"/>
    <property type="match status" value="1"/>
</dbReference>
<evidence type="ECO:0000256" key="17">
    <source>
        <dbReference type="RuleBase" id="RU362081"/>
    </source>
</evidence>
<dbReference type="InterPro" id="IPR059000">
    <property type="entry name" value="ATPase_P-type_domA"/>
</dbReference>
<evidence type="ECO:0000256" key="10">
    <source>
        <dbReference type="ARBA" id="ARBA00022842"/>
    </source>
</evidence>
<keyword evidence="14" id="KW-0406">Ion transport</keyword>
<dbReference type="Pfam" id="PF00702">
    <property type="entry name" value="Hydrolase"/>
    <property type="match status" value="1"/>
</dbReference>
<dbReference type="InterPro" id="IPR001757">
    <property type="entry name" value="P_typ_ATPase"/>
</dbReference>
<keyword evidence="6 17" id="KW-0479">Metal-binding</keyword>
<feature type="region of interest" description="Disordered" evidence="18">
    <location>
        <begin position="19"/>
        <end position="43"/>
    </location>
</feature>
<dbReference type="InterPro" id="IPR023299">
    <property type="entry name" value="ATPase_P-typ_cyto_dom_N"/>
</dbReference>
<feature type="transmembrane region" description="Helical" evidence="17">
    <location>
        <begin position="296"/>
        <end position="317"/>
    </location>
</feature>
<evidence type="ECO:0000256" key="11">
    <source>
        <dbReference type="ARBA" id="ARBA00022967"/>
    </source>
</evidence>
<evidence type="ECO:0000256" key="1">
    <source>
        <dbReference type="ARBA" id="ARBA00004127"/>
    </source>
</evidence>
<dbReference type="PANTHER" id="PTHR43520:SF32">
    <property type="entry name" value="COPPER RESISTANCE P-TYPE ATPASE (EUROFUNG)"/>
    <property type="match status" value="1"/>
</dbReference>
<evidence type="ECO:0000256" key="7">
    <source>
        <dbReference type="ARBA" id="ARBA00022737"/>
    </source>
</evidence>
<evidence type="ECO:0000313" key="21">
    <source>
        <dbReference type="Proteomes" id="UP001149813"/>
    </source>
</evidence>
<dbReference type="InterPro" id="IPR006121">
    <property type="entry name" value="HMA_dom"/>
</dbReference>
<keyword evidence="5 17" id="KW-0812">Transmembrane</keyword>
<evidence type="ECO:0000256" key="9">
    <source>
        <dbReference type="ARBA" id="ARBA00022840"/>
    </source>
</evidence>
<evidence type="ECO:0000256" key="18">
    <source>
        <dbReference type="SAM" id="MobiDB-lite"/>
    </source>
</evidence>
<keyword evidence="13" id="KW-0186">Copper</keyword>
<dbReference type="InterPro" id="IPR023214">
    <property type="entry name" value="HAD_sf"/>
</dbReference>
<proteinExistence type="inferred from homology"/>
<dbReference type="InterPro" id="IPR036412">
    <property type="entry name" value="HAD-like_sf"/>
</dbReference>
<evidence type="ECO:0000256" key="5">
    <source>
        <dbReference type="ARBA" id="ARBA00022692"/>
    </source>
</evidence>
<dbReference type="Gene3D" id="3.40.1110.10">
    <property type="entry name" value="Calcium-transporting ATPase, cytoplasmic domain N"/>
    <property type="match status" value="1"/>
</dbReference>
<feature type="domain" description="HMA" evidence="19">
    <location>
        <begin position="154"/>
        <end position="220"/>
    </location>
</feature>
<dbReference type="AlphaFoldDB" id="A0A9W8CTK0"/>
<accession>A0A9W8CTK0</accession>
<dbReference type="InterPro" id="IPR036163">
    <property type="entry name" value="HMA_dom_sf"/>
</dbReference>
<dbReference type="Gene3D" id="2.70.150.10">
    <property type="entry name" value="Calcium-transporting ATPase, cytoplasmic transduction domain A"/>
    <property type="match status" value="1"/>
</dbReference>
<dbReference type="CDD" id="cd02094">
    <property type="entry name" value="P-type_ATPase_Cu-like"/>
    <property type="match status" value="1"/>
</dbReference>
<sequence length="1015" mass="107885">MSSSISLASARSLGNKARFSSGSTALQSPSQHSLDDSDDSSSSSIIDIKHDDVAPESVTETIFSVTGMTCASCVSGIERFVGSMQGISSIKVDLMTAQAVVQHSTSTVSAESVRTAIEDMGFEVLVISSKILPLPNSNVSSEDRDAAALGNLPVESWFTIEGMTCGSCVASITSILTSLDGVISADVQLLTAQAMVRHLPRDIGVREISRAIDNAGFKATVLGLDSDGDKSAAVDPSAIALENMQKHRRTAAIRFGWSLVFSIPMLIISMIIDMALPTSNHVARAFHRRVFQNYSVSVICIFFIATAAQVTLGLYFYKHAFKSLFRAKTANMDVLIALGTTAAYVGSIISVTLQKGAGEQFFETAVFLMTFVLLGRWLEAIAKGRTVSAVEALVKMQPDDALLVLASEKEGDVLETISAKQIQLGDLLQVNSGMRVPCDGVVAVGQTDIDEALLTGESAPVVKTVGSAVTGGTLNLSQTIRMRATAINESSTLSRIVKLVREAQSSKPHIQEVADRVASRFVPCVVLASLIVFIAWISAGAAGSINSKWLTSKQMGHTVDMDGMDGMTEDQQPMKYGIFALLNAISVLVIACPCALGLAAPTAIMVGTGMAARFGILVKGGGATMEAASSVDTIAFDKTGTLTIGKPAVIERHIDDTLESQESSFKTWIYSGVLAVESLSSHPLATAICSYIRGESISGSQSLALIEHLELPGRGMQATVDVPADICKALGWPDTVTQTQILVGKEEWVKDEGCSLDTPLDLRSQWSDRGFTPVVVALKPVVTAGRSSSSGRVVAAFALADQVRPEARDVVTKLRQRGINVWMISGDHPAAANAIASTLGIANVMAGVLPEQKSDTIRMLQQRGKDADGAQSKWRNIMSKLVRSRKTRHRPYARVAMVGDGVNDAPALAQADVGIAVGSGTAAAMETAPVLLMRPSLYSLLTFLDLSKTVFRRVKLNFVWASIYNVVCIPIAAGILYPAINRGLPPVIAGLLMIASSLTVMSSSLALKLYRERKY</sequence>
<comment type="similarity">
    <text evidence="2 17">Belongs to the cation transport ATPase (P-type) (TC 3.A.3) family. Type IB subfamily.</text>
</comment>
<dbReference type="GO" id="GO:0016887">
    <property type="term" value="F:ATP hydrolysis activity"/>
    <property type="evidence" value="ECO:0007669"/>
    <property type="project" value="InterPro"/>
</dbReference>
<dbReference type="InterPro" id="IPR018303">
    <property type="entry name" value="ATPase_P-typ_P_site"/>
</dbReference>
<dbReference type="GO" id="GO:0140581">
    <property type="term" value="F:P-type monovalent copper transporter activity"/>
    <property type="evidence" value="ECO:0007669"/>
    <property type="project" value="UniProtKB-EC"/>
</dbReference>
<keyword evidence="21" id="KW-1185">Reference proteome</keyword>
<dbReference type="SUPFAM" id="SSF55008">
    <property type="entry name" value="HMA, heavy metal-associated domain"/>
    <property type="match status" value="2"/>
</dbReference>
<dbReference type="Gene3D" id="3.30.70.100">
    <property type="match status" value="2"/>
</dbReference>
<dbReference type="GO" id="GO:0055070">
    <property type="term" value="P:copper ion homeostasis"/>
    <property type="evidence" value="ECO:0007669"/>
    <property type="project" value="TreeGrafter"/>
</dbReference>
<dbReference type="InterPro" id="IPR008250">
    <property type="entry name" value="ATPase_P-typ_transduc_dom_A_sf"/>
</dbReference>
<dbReference type="SFLD" id="SFLDF00027">
    <property type="entry name" value="p-type_atpase"/>
    <property type="match status" value="1"/>
</dbReference>
<feature type="domain" description="HMA" evidence="19">
    <location>
        <begin position="59"/>
        <end position="125"/>
    </location>
</feature>
<dbReference type="FunFam" id="2.70.150.10:FF:000002">
    <property type="entry name" value="Copper-transporting ATPase 1, putative"/>
    <property type="match status" value="1"/>
</dbReference>
<dbReference type="GO" id="GO:0005524">
    <property type="term" value="F:ATP binding"/>
    <property type="evidence" value="ECO:0007669"/>
    <property type="project" value="UniProtKB-UniRule"/>
</dbReference>
<evidence type="ECO:0000313" key="20">
    <source>
        <dbReference type="EMBL" id="KAJ1725800.1"/>
    </source>
</evidence>
<dbReference type="NCBIfam" id="TIGR00003">
    <property type="entry name" value="copper ion binding protein"/>
    <property type="match status" value="1"/>
</dbReference>
<dbReference type="EMBL" id="JANBOJ010000001">
    <property type="protein sequence ID" value="KAJ1725800.1"/>
    <property type="molecule type" value="Genomic_DNA"/>
</dbReference>
<dbReference type="Pfam" id="PF00122">
    <property type="entry name" value="E1-E2_ATPase"/>
    <property type="match status" value="1"/>
</dbReference>
<dbReference type="PRINTS" id="PR00119">
    <property type="entry name" value="CATATPASE"/>
</dbReference>
<name>A0A9W8CTK0_9FUNG</name>
<keyword evidence="12 17" id="KW-1133">Transmembrane helix</keyword>
<dbReference type="PROSITE" id="PS00154">
    <property type="entry name" value="ATPASE_E1_E2"/>
    <property type="match status" value="1"/>
</dbReference>
<keyword evidence="4" id="KW-0813">Transport</keyword>
<dbReference type="InterPro" id="IPR017969">
    <property type="entry name" value="Heavy-metal-associated_CS"/>
</dbReference>
<dbReference type="FunFam" id="3.30.70.100:FF:000001">
    <property type="entry name" value="ATPase copper transporting beta"/>
    <property type="match status" value="2"/>
</dbReference>
<feature type="transmembrane region" description="Helical" evidence="17">
    <location>
        <begin position="958"/>
        <end position="980"/>
    </location>
</feature>
<dbReference type="PROSITE" id="PS50846">
    <property type="entry name" value="HMA_2"/>
    <property type="match status" value="2"/>
</dbReference>
<feature type="transmembrane region" description="Helical" evidence="17">
    <location>
        <begin position="361"/>
        <end position="378"/>
    </location>
</feature>
<feature type="transmembrane region" description="Helical" evidence="17">
    <location>
        <begin position="986"/>
        <end position="1007"/>
    </location>
</feature>
<evidence type="ECO:0000256" key="4">
    <source>
        <dbReference type="ARBA" id="ARBA00022448"/>
    </source>
</evidence>
<dbReference type="OrthoDB" id="432719at2759"/>
<dbReference type="SUPFAM" id="SSF56784">
    <property type="entry name" value="HAD-like"/>
    <property type="match status" value="1"/>
</dbReference>
<dbReference type="SUPFAM" id="SSF81660">
    <property type="entry name" value="Metal cation-transporting ATPase, ATP-binding domain N"/>
    <property type="match status" value="1"/>
</dbReference>
<evidence type="ECO:0000256" key="15">
    <source>
        <dbReference type="ARBA" id="ARBA00023136"/>
    </source>
</evidence>
<gene>
    <name evidence="20" type="ORF">LPJ53_000061</name>
</gene>
<evidence type="ECO:0000259" key="19">
    <source>
        <dbReference type="PROSITE" id="PS50846"/>
    </source>
</evidence>
<comment type="subcellular location">
    <subcellularLocation>
        <location evidence="1">Endomembrane system</location>
        <topology evidence="1">Multi-pass membrane protein</topology>
    </subcellularLocation>
    <subcellularLocation>
        <location evidence="17">Membrane</location>
    </subcellularLocation>
</comment>
<dbReference type="PRINTS" id="PR00942">
    <property type="entry name" value="CUATPASEI"/>
</dbReference>
<keyword evidence="15 17" id="KW-0472">Membrane</keyword>
<organism evidence="20 21">
    <name type="scientific">Coemansia erecta</name>
    <dbReference type="NCBI Taxonomy" id="147472"/>
    <lineage>
        <taxon>Eukaryota</taxon>
        <taxon>Fungi</taxon>
        <taxon>Fungi incertae sedis</taxon>
        <taxon>Zoopagomycota</taxon>
        <taxon>Kickxellomycotina</taxon>
        <taxon>Kickxellomycetes</taxon>
        <taxon>Kickxellales</taxon>
        <taxon>Kickxellaceae</taxon>
        <taxon>Coemansia</taxon>
    </lineage>
</organism>
<reference evidence="20" key="1">
    <citation type="submission" date="2022-07" db="EMBL/GenBank/DDBJ databases">
        <title>Phylogenomic reconstructions and comparative analyses of Kickxellomycotina fungi.</title>
        <authorList>
            <person name="Reynolds N.K."/>
            <person name="Stajich J.E."/>
            <person name="Barry K."/>
            <person name="Grigoriev I.V."/>
            <person name="Crous P."/>
            <person name="Smith M.E."/>
        </authorList>
    </citation>
    <scope>NUCLEOTIDE SEQUENCE</scope>
    <source>
        <strain evidence="20">NBRC 32514</strain>
    </source>
</reference>
<dbReference type="SUPFAM" id="SSF81653">
    <property type="entry name" value="Calcium ATPase, transduction domain A"/>
    <property type="match status" value="1"/>
</dbReference>
<dbReference type="GO" id="GO:0005507">
    <property type="term" value="F:copper ion binding"/>
    <property type="evidence" value="ECO:0007669"/>
    <property type="project" value="InterPro"/>
</dbReference>
<dbReference type="PROSITE" id="PS01047">
    <property type="entry name" value="HMA_1"/>
    <property type="match status" value="2"/>
</dbReference>
<feature type="transmembrane region" description="Helical" evidence="17">
    <location>
        <begin position="329"/>
        <end position="349"/>
    </location>
</feature>
<evidence type="ECO:0000256" key="2">
    <source>
        <dbReference type="ARBA" id="ARBA00006024"/>
    </source>
</evidence>
<dbReference type="InterPro" id="IPR023298">
    <property type="entry name" value="ATPase_P-typ_TM_dom_sf"/>
</dbReference>
<keyword evidence="8 17" id="KW-0547">Nucleotide-binding</keyword>